<feature type="region of interest" description="Disordered" evidence="1">
    <location>
        <begin position="1"/>
        <end position="35"/>
    </location>
</feature>
<organism evidence="2 3">
    <name type="scientific">Porphyromonas crevioricanis JCM 15906</name>
    <dbReference type="NCBI Taxonomy" id="1305617"/>
    <lineage>
        <taxon>Bacteria</taxon>
        <taxon>Pseudomonadati</taxon>
        <taxon>Bacteroidota</taxon>
        <taxon>Bacteroidia</taxon>
        <taxon>Bacteroidales</taxon>
        <taxon>Porphyromonadaceae</taxon>
        <taxon>Porphyromonas</taxon>
    </lineage>
</organism>
<sequence length="70" mass="8307">MFPLVQRNSKPNKESKNEGTYGNNRNSDKQLNSFVRRSGEDDIPLTALTIDFFDDYRFLFKKEDYTPLQR</sequence>
<dbReference type="Proteomes" id="UP000018031">
    <property type="component" value="Unassembled WGS sequence"/>
</dbReference>
<reference evidence="3" key="1">
    <citation type="journal article" date="2013" name="Genome">
        <title>Draft Genome Sequences of Porphyromonas crevioricanis JCM 15906T and Porphyromonas cansulci JCM 13913T Isolated from a Canine Oral Cavity.</title>
        <authorList>
            <person name="Sakamoto M."/>
            <person name="Tanaka N."/>
            <person name="Shiwa Y."/>
            <person name="Yoshikawa H."/>
            <person name="Ohkuma M."/>
        </authorList>
    </citation>
    <scope>NUCLEOTIDE SEQUENCE [LARGE SCALE GENOMIC DNA]</scope>
    <source>
        <strain evidence="3">JCM 15906</strain>
    </source>
</reference>
<name>T1CSW9_9PORP</name>
<dbReference type="AlphaFoldDB" id="T1CSW9"/>
<gene>
    <name evidence="2" type="ORF">PORCRE_2029</name>
</gene>
<proteinExistence type="predicted"/>
<protein>
    <submittedName>
        <fullName evidence="2">Integrase</fullName>
    </submittedName>
</protein>
<dbReference type="RefSeq" id="WP_023938877.1">
    <property type="nucleotide sequence ID" value="NZ_BAOU01000072.1"/>
</dbReference>
<evidence type="ECO:0000313" key="2">
    <source>
        <dbReference type="EMBL" id="GAD06298.1"/>
    </source>
</evidence>
<evidence type="ECO:0000313" key="3">
    <source>
        <dbReference type="Proteomes" id="UP000018031"/>
    </source>
</evidence>
<reference evidence="2 3" key="2">
    <citation type="journal article" date="2013" name="Genome Announc.">
        <title>Draft Genome Sequences of Porphyromonas crevioricanis JCM 15906T and Porphyromonas cansulci JCM 13913T Isolated from a Canine Oral Cavity.</title>
        <authorList>
            <person name="Sakamoto M."/>
            <person name="Tanaka N."/>
            <person name="Shiwa Y."/>
            <person name="Yoshikawa H."/>
            <person name="Ohkuma M."/>
        </authorList>
    </citation>
    <scope>NUCLEOTIDE SEQUENCE [LARGE SCALE GENOMIC DNA]</scope>
    <source>
        <strain evidence="2 3">JCM 15906</strain>
    </source>
</reference>
<comment type="caution">
    <text evidence="2">The sequence shown here is derived from an EMBL/GenBank/DDBJ whole genome shotgun (WGS) entry which is preliminary data.</text>
</comment>
<feature type="compositionally biased region" description="Polar residues" evidence="1">
    <location>
        <begin position="18"/>
        <end position="35"/>
    </location>
</feature>
<accession>T1CSW9</accession>
<dbReference type="EMBL" id="BAOU01000072">
    <property type="protein sequence ID" value="GAD06298.1"/>
    <property type="molecule type" value="Genomic_DNA"/>
</dbReference>
<evidence type="ECO:0000256" key="1">
    <source>
        <dbReference type="SAM" id="MobiDB-lite"/>
    </source>
</evidence>